<protein>
    <submittedName>
        <fullName evidence="1">Aspartyl-phosphate phosphatase Spo0E family protein</fullName>
    </submittedName>
</protein>
<reference evidence="1 2" key="1">
    <citation type="submission" date="2020-10" db="EMBL/GenBank/DDBJ databases">
        <title>Bacillus sp. HD4P25, an endophyte from a halophyte.</title>
        <authorList>
            <person name="Sun J.-Q."/>
        </authorList>
    </citation>
    <scope>NUCLEOTIDE SEQUENCE [LARGE SCALE GENOMIC DNA]</scope>
    <source>
        <strain evidence="1 2">YIM 93174</strain>
    </source>
</reference>
<organism evidence="1 2">
    <name type="scientific">Litchfieldia luteola</name>
    <dbReference type="NCBI Taxonomy" id="682179"/>
    <lineage>
        <taxon>Bacteria</taxon>
        <taxon>Bacillati</taxon>
        <taxon>Bacillota</taxon>
        <taxon>Bacilli</taxon>
        <taxon>Bacillales</taxon>
        <taxon>Bacillaceae</taxon>
        <taxon>Litchfieldia</taxon>
    </lineage>
</organism>
<gene>
    <name evidence="1" type="ORF">IMZ08_15825</name>
</gene>
<dbReference type="Proteomes" id="UP001516662">
    <property type="component" value="Unassembled WGS sequence"/>
</dbReference>
<dbReference type="InterPro" id="IPR037208">
    <property type="entry name" value="Spo0E-like_sf"/>
</dbReference>
<accession>A0ABR9QLX7</accession>
<name>A0ABR9QLX7_9BACI</name>
<dbReference type="SUPFAM" id="SSF140500">
    <property type="entry name" value="BAS1536-like"/>
    <property type="match status" value="1"/>
</dbReference>
<keyword evidence="2" id="KW-1185">Reference proteome</keyword>
<evidence type="ECO:0000313" key="1">
    <source>
        <dbReference type="EMBL" id="MBE4909520.1"/>
    </source>
</evidence>
<sequence length="64" mass="7759">MIAEANTSGYTSDRTIKYSQELDQLLNQYQRLKVQSCKKVRFRQFLRQSILFFYGSKYKLHNFQ</sequence>
<proteinExistence type="predicted"/>
<dbReference type="InterPro" id="IPR018540">
    <property type="entry name" value="Spo0E-like"/>
</dbReference>
<evidence type="ECO:0000313" key="2">
    <source>
        <dbReference type="Proteomes" id="UP001516662"/>
    </source>
</evidence>
<dbReference type="EMBL" id="JADCLJ010000022">
    <property type="protein sequence ID" value="MBE4909520.1"/>
    <property type="molecule type" value="Genomic_DNA"/>
</dbReference>
<dbReference type="Pfam" id="PF09388">
    <property type="entry name" value="SpoOE-like"/>
    <property type="match status" value="1"/>
</dbReference>
<dbReference type="InterPro" id="IPR036638">
    <property type="entry name" value="HLH_DNA-bd_sf"/>
</dbReference>
<comment type="caution">
    <text evidence="1">The sequence shown here is derived from an EMBL/GenBank/DDBJ whole genome shotgun (WGS) entry which is preliminary data.</text>
</comment>
<dbReference type="Gene3D" id="4.10.280.10">
    <property type="entry name" value="Helix-loop-helix DNA-binding domain"/>
    <property type="match status" value="1"/>
</dbReference>